<dbReference type="InParanoid" id="H0V7Q0"/>
<dbReference type="PANTHER" id="PTHR11417:SF5">
    <property type="entry name" value="PROLACTIN"/>
    <property type="match status" value="1"/>
</dbReference>
<keyword evidence="4 11" id="KW-0372">Hormone</keyword>
<evidence type="ECO:0000256" key="2">
    <source>
        <dbReference type="ARBA" id="ARBA00008474"/>
    </source>
</evidence>
<evidence type="ECO:0000256" key="12">
    <source>
        <dbReference type="SAM" id="SignalP"/>
    </source>
</evidence>
<dbReference type="GeneTree" id="ENSGT00950000182818"/>
<evidence type="ECO:0000256" key="6">
    <source>
        <dbReference type="ARBA" id="ARBA00037239"/>
    </source>
</evidence>
<dbReference type="InterPro" id="IPR009079">
    <property type="entry name" value="4_helix_cytokine-like_core"/>
</dbReference>
<evidence type="ECO:0000256" key="11">
    <source>
        <dbReference type="RuleBase" id="RU003618"/>
    </source>
</evidence>
<dbReference type="EMBL" id="AAKN02051703">
    <property type="status" value="NOT_ANNOTATED_CDS"/>
    <property type="molecule type" value="Genomic_DNA"/>
</dbReference>
<evidence type="ECO:0000256" key="10">
    <source>
        <dbReference type="PIRSR" id="PIRSR601400-1"/>
    </source>
</evidence>
<comment type="function">
    <text evidence="6">Prolactin acts primarily on the mammary gland by promoting lactation.</text>
</comment>
<dbReference type="GO" id="GO:0005148">
    <property type="term" value="F:prolactin receptor binding"/>
    <property type="evidence" value="ECO:0007669"/>
    <property type="project" value="TreeGrafter"/>
</dbReference>
<dbReference type="GO" id="GO:0046872">
    <property type="term" value="F:metal ion binding"/>
    <property type="evidence" value="ECO:0007669"/>
    <property type="project" value="UniProtKB-KW"/>
</dbReference>
<dbReference type="GO" id="GO:0007565">
    <property type="term" value="P:female pregnancy"/>
    <property type="evidence" value="ECO:0007669"/>
    <property type="project" value="TreeGrafter"/>
</dbReference>
<reference evidence="13" key="2">
    <citation type="submission" date="2025-08" db="UniProtKB">
        <authorList>
            <consortium name="Ensembl"/>
        </authorList>
    </citation>
    <scope>IDENTIFICATION</scope>
    <source>
        <strain evidence="13">2N</strain>
    </source>
</reference>
<keyword evidence="3" id="KW-0964">Secreted</keyword>
<dbReference type="GO" id="GO:0005179">
    <property type="term" value="F:hormone activity"/>
    <property type="evidence" value="ECO:0007669"/>
    <property type="project" value="UniProtKB-KW"/>
</dbReference>
<feature type="binding site" evidence="10">
    <location>
        <position position="190"/>
    </location>
    <ligand>
        <name>Zn(2+)</name>
        <dbReference type="ChEBI" id="CHEBI:29105"/>
    </ligand>
</feature>
<keyword evidence="10" id="KW-0862">Zinc</keyword>
<dbReference type="GO" id="GO:1903489">
    <property type="term" value="P:positive regulation of lactation"/>
    <property type="evidence" value="ECO:0007669"/>
    <property type="project" value="TreeGrafter"/>
</dbReference>
<dbReference type="VEuPathDB" id="HostDB:ENSCPOG00000006403"/>
<dbReference type="Proteomes" id="UP000005447">
    <property type="component" value="Unassembled WGS sequence"/>
</dbReference>
<dbReference type="eggNOG" id="ENOG502QYU3">
    <property type="taxonomic scope" value="Eukaryota"/>
</dbReference>
<evidence type="ECO:0000313" key="14">
    <source>
        <dbReference type="Proteomes" id="UP000005447"/>
    </source>
</evidence>
<evidence type="ECO:0000313" key="13">
    <source>
        <dbReference type="Ensembl" id="ENSCPOP00000005770.3"/>
    </source>
</evidence>
<dbReference type="PRINTS" id="PR00836">
    <property type="entry name" value="SOMATOTROPIN"/>
</dbReference>
<dbReference type="OMA" id="RDSHRIN"/>
<dbReference type="Gene3D" id="1.20.1250.10">
    <property type="match status" value="1"/>
</dbReference>
<dbReference type="InterPro" id="IPR001400">
    <property type="entry name" value="Somatotropin/Prolactin"/>
</dbReference>
<dbReference type="PROSITE" id="PS00266">
    <property type="entry name" value="SOMATOTROPIN_1"/>
    <property type="match status" value="1"/>
</dbReference>
<sequence length="206" mass="23862">GSLLMLLLMSSLLLQKNVATPSKCISITGHRTTLPHLLQHAVTVSHYIHVLTLELYQDFITLYSLDQDFYLKNMKSCHTTSITIPLDKKQILKMKEKDIIILVIYLIHSWDDPLSHLKTQSAPELIQEKMYYLLEGLEIMAKQVGLQVTDYMDYAVWTELPSLQSAEGKYFIDTFHHLCHCLLRDMYNVDSFLKVLKAQVTHDRHS</sequence>
<dbReference type="GO" id="GO:0005615">
    <property type="term" value="C:extracellular space"/>
    <property type="evidence" value="ECO:0007669"/>
    <property type="project" value="TreeGrafter"/>
</dbReference>
<dbReference type="HOGENOM" id="CLU_088274_0_1_1"/>
<dbReference type="GO" id="GO:0008284">
    <property type="term" value="P:positive regulation of cell population proliferation"/>
    <property type="evidence" value="ECO:0007669"/>
    <property type="project" value="TreeGrafter"/>
</dbReference>
<dbReference type="SUPFAM" id="SSF47266">
    <property type="entry name" value="4-helical cytokines"/>
    <property type="match status" value="1"/>
</dbReference>
<dbReference type="GO" id="GO:0007595">
    <property type="term" value="P:lactation"/>
    <property type="evidence" value="ECO:0007669"/>
    <property type="project" value="UniProtKB-KW"/>
</dbReference>
<dbReference type="STRING" id="10141.ENSCPOP00000005770"/>
<dbReference type="Ensembl" id="ENSCPOT00000006468.3">
    <property type="protein sequence ID" value="ENSCPOP00000005770.3"/>
    <property type="gene ID" value="ENSCPOG00000006403.4"/>
</dbReference>
<keyword evidence="5" id="KW-1015">Disulfide bond</keyword>
<dbReference type="GO" id="GO:0031667">
    <property type="term" value="P:response to nutrient levels"/>
    <property type="evidence" value="ECO:0007669"/>
    <property type="project" value="TreeGrafter"/>
</dbReference>
<name>H0V7Q0_CAVPO</name>
<evidence type="ECO:0000256" key="4">
    <source>
        <dbReference type="ARBA" id="ARBA00022702"/>
    </source>
</evidence>
<dbReference type="PANTHER" id="PTHR11417">
    <property type="entry name" value="SOMATOTROPIN,PROLACTIN"/>
    <property type="match status" value="1"/>
</dbReference>
<dbReference type="GO" id="GO:0046427">
    <property type="term" value="P:positive regulation of receptor signaling pathway via JAK-STAT"/>
    <property type="evidence" value="ECO:0007669"/>
    <property type="project" value="TreeGrafter"/>
</dbReference>
<proteinExistence type="inferred from homology"/>
<feature type="signal peptide" evidence="12">
    <location>
        <begin position="1"/>
        <end position="19"/>
    </location>
</feature>
<accession>H0V7Q0</accession>
<keyword evidence="14" id="KW-1185">Reference proteome</keyword>
<evidence type="ECO:0000256" key="3">
    <source>
        <dbReference type="ARBA" id="ARBA00022525"/>
    </source>
</evidence>
<reference evidence="13" key="3">
    <citation type="submission" date="2025-09" db="UniProtKB">
        <authorList>
            <consortium name="Ensembl"/>
        </authorList>
    </citation>
    <scope>IDENTIFICATION</scope>
    <source>
        <strain evidence="13">2N</strain>
    </source>
</reference>
<protein>
    <recommendedName>
        <fullName evidence="8">Prolactin</fullName>
    </recommendedName>
</protein>
<keyword evidence="9" id="KW-0421">Lactation</keyword>
<comment type="subcellular location">
    <subcellularLocation>
        <location evidence="1 11">Secreted</location>
    </subcellularLocation>
</comment>
<feature type="binding site" evidence="10">
    <location>
        <position position="46"/>
    </location>
    <ligand>
        <name>Zn(2+)</name>
        <dbReference type="ChEBI" id="CHEBI:29105"/>
    </ligand>
</feature>
<organism evidence="13 14">
    <name type="scientific">Cavia porcellus</name>
    <name type="common">Guinea pig</name>
    <dbReference type="NCBI Taxonomy" id="10141"/>
    <lineage>
        <taxon>Eukaryota</taxon>
        <taxon>Metazoa</taxon>
        <taxon>Chordata</taxon>
        <taxon>Craniata</taxon>
        <taxon>Vertebrata</taxon>
        <taxon>Euteleostomi</taxon>
        <taxon>Mammalia</taxon>
        <taxon>Eutheria</taxon>
        <taxon>Euarchontoglires</taxon>
        <taxon>Glires</taxon>
        <taxon>Rodentia</taxon>
        <taxon>Hystricomorpha</taxon>
        <taxon>Caviidae</taxon>
        <taxon>Cavia</taxon>
    </lineage>
</organism>
<reference evidence="14" key="1">
    <citation type="journal article" date="2011" name="Nature">
        <title>A high-resolution map of human evolutionary constraint using 29 mammals.</title>
        <authorList>
            <person name="Lindblad-Toh K."/>
            <person name="Garber M."/>
            <person name="Zuk O."/>
            <person name="Lin M.F."/>
            <person name="Parker B.J."/>
            <person name="Washietl S."/>
            <person name="Kheradpour P."/>
            <person name="Ernst J."/>
            <person name="Jordan G."/>
            <person name="Mauceli E."/>
            <person name="Ward L.D."/>
            <person name="Lowe C.B."/>
            <person name="Holloway A.K."/>
            <person name="Clamp M."/>
            <person name="Gnerre S."/>
            <person name="Alfoldi J."/>
            <person name="Beal K."/>
            <person name="Chang J."/>
            <person name="Clawson H."/>
            <person name="Cuff J."/>
            <person name="Di Palma F."/>
            <person name="Fitzgerald S."/>
            <person name="Flicek P."/>
            <person name="Guttman M."/>
            <person name="Hubisz M.J."/>
            <person name="Jaffe D.B."/>
            <person name="Jungreis I."/>
            <person name="Kent W.J."/>
            <person name="Kostka D."/>
            <person name="Lara M."/>
            <person name="Martins A.L."/>
            <person name="Massingham T."/>
            <person name="Moltke I."/>
            <person name="Raney B.J."/>
            <person name="Rasmussen M.D."/>
            <person name="Robinson J."/>
            <person name="Stark A."/>
            <person name="Vilella A.J."/>
            <person name="Wen J."/>
            <person name="Xie X."/>
            <person name="Zody M.C."/>
            <person name="Baldwin J."/>
            <person name="Bloom T."/>
            <person name="Chin C.W."/>
            <person name="Heiman D."/>
            <person name="Nicol R."/>
            <person name="Nusbaum C."/>
            <person name="Young S."/>
            <person name="Wilkinson J."/>
            <person name="Worley K.C."/>
            <person name="Kovar C.L."/>
            <person name="Muzny D.M."/>
            <person name="Gibbs R.A."/>
            <person name="Cree A."/>
            <person name="Dihn H.H."/>
            <person name="Fowler G."/>
            <person name="Jhangiani S."/>
            <person name="Joshi V."/>
            <person name="Lee S."/>
            <person name="Lewis L.R."/>
            <person name="Nazareth L.V."/>
            <person name="Okwuonu G."/>
            <person name="Santibanez J."/>
            <person name="Warren W.C."/>
            <person name="Mardis E.R."/>
            <person name="Weinstock G.M."/>
            <person name="Wilson R.K."/>
            <person name="Delehaunty K."/>
            <person name="Dooling D."/>
            <person name="Fronik C."/>
            <person name="Fulton L."/>
            <person name="Fulton B."/>
            <person name="Graves T."/>
            <person name="Minx P."/>
            <person name="Sodergren E."/>
            <person name="Birney E."/>
            <person name="Margulies E.H."/>
            <person name="Herrero J."/>
            <person name="Green E.D."/>
            <person name="Haussler D."/>
            <person name="Siepel A."/>
            <person name="Goldman N."/>
            <person name="Pollard K.S."/>
            <person name="Pedersen J.S."/>
            <person name="Lander E.S."/>
            <person name="Kellis M."/>
        </authorList>
    </citation>
    <scope>NUCLEOTIDE SEQUENCE [LARGE SCALE GENOMIC DNA]</scope>
    <source>
        <strain evidence="14">2N</strain>
    </source>
</reference>
<keyword evidence="10" id="KW-0479">Metal-binding</keyword>
<dbReference type="AlphaFoldDB" id="H0V7Q0"/>
<evidence type="ECO:0000256" key="5">
    <source>
        <dbReference type="ARBA" id="ARBA00023157"/>
    </source>
</evidence>
<evidence type="ECO:0000256" key="1">
    <source>
        <dbReference type="ARBA" id="ARBA00004613"/>
    </source>
</evidence>
<dbReference type="Pfam" id="PF00103">
    <property type="entry name" value="Hormone_1"/>
    <property type="match status" value="1"/>
</dbReference>
<evidence type="ECO:0000256" key="9">
    <source>
        <dbReference type="ARBA" id="ARBA00043262"/>
    </source>
</evidence>
<evidence type="ECO:0000256" key="8">
    <source>
        <dbReference type="ARBA" id="ARBA00041065"/>
    </source>
</evidence>
<comment type="subunit">
    <text evidence="7">Interacts with PRLR.</text>
</comment>
<dbReference type="InterPro" id="IPR018116">
    <property type="entry name" value="Somatotropin_CS"/>
</dbReference>
<keyword evidence="12" id="KW-0732">Signal</keyword>
<feature type="chain" id="PRO_5012474862" description="Prolactin" evidence="12">
    <location>
        <begin position="20"/>
        <end position="206"/>
    </location>
</feature>
<comment type="similarity">
    <text evidence="2 11">Belongs to the somatotropin/prolactin family.</text>
</comment>
<evidence type="ECO:0000256" key="7">
    <source>
        <dbReference type="ARBA" id="ARBA00038619"/>
    </source>
</evidence>